<comment type="caution">
    <text evidence="12">The sequence shown here is derived from an EMBL/GenBank/DDBJ whole genome shotgun (WGS) entry which is preliminary data.</text>
</comment>
<evidence type="ECO:0000256" key="4">
    <source>
        <dbReference type="ARBA" id="ARBA00022829"/>
    </source>
</evidence>
<proteinExistence type="predicted"/>
<keyword evidence="2" id="KW-0963">Cytoplasm</keyword>
<feature type="domain" description="Core-binding (CB)" evidence="11">
    <location>
        <begin position="7"/>
        <end position="101"/>
    </location>
</feature>
<dbReference type="InterPro" id="IPR002104">
    <property type="entry name" value="Integrase_catalytic"/>
</dbReference>
<dbReference type="Gene3D" id="1.10.150.130">
    <property type="match status" value="1"/>
</dbReference>
<dbReference type="Pfam" id="PF13102">
    <property type="entry name" value="Phage_int_SAM_5"/>
    <property type="match status" value="1"/>
</dbReference>
<dbReference type="GO" id="GO:0003677">
    <property type="term" value="F:DNA binding"/>
    <property type="evidence" value="ECO:0007669"/>
    <property type="project" value="UniProtKB-UniRule"/>
</dbReference>
<dbReference type="SUPFAM" id="SSF56349">
    <property type="entry name" value="DNA breaking-rejoining enzymes"/>
    <property type="match status" value="1"/>
</dbReference>
<evidence type="ECO:0000259" key="11">
    <source>
        <dbReference type="PROSITE" id="PS51900"/>
    </source>
</evidence>
<evidence type="ECO:0000313" key="12">
    <source>
        <dbReference type="EMBL" id="OGG15797.1"/>
    </source>
</evidence>
<dbReference type="InterPro" id="IPR010998">
    <property type="entry name" value="Integrase_recombinase_N"/>
</dbReference>
<evidence type="ECO:0000256" key="2">
    <source>
        <dbReference type="ARBA" id="ARBA00022490"/>
    </source>
</evidence>
<dbReference type="GO" id="GO:0005737">
    <property type="term" value="C:cytoplasm"/>
    <property type="evidence" value="ECO:0007669"/>
    <property type="project" value="UniProtKB-SubCell"/>
</dbReference>
<dbReference type="InterPro" id="IPR011010">
    <property type="entry name" value="DNA_brk_join_enz"/>
</dbReference>
<dbReference type="EMBL" id="MFJM01000072">
    <property type="protein sequence ID" value="OGG15797.1"/>
    <property type="molecule type" value="Genomic_DNA"/>
</dbReference>
<dbReference type="PANTHER" id="PTHR30349:SF77">
    <property type="entry name" value="TYROSINE RECOMBINASE XERC"/>
    <property type="match status" value="1"/>
</dbReference>
<keyword evidence="3" id="KW-0132">Cell division</keyword>
<dbReference type="GO" id="GO:0006310">
    <property type="term" value="P:DNA recombination"/>
    <property type="evidence" value="ECO:0007669"/>
    <property type="project" value="UniProtKB-KW"/>
</dbReference>
<sequence length="315" mass="36479">MGEEASKSINQYITDFLEYCEIDKNLSSGTIKLYHYYLFNFLSFLTSQKKSDIKPDQITQELIRSYRIFLSHYINPNKGPLKRNTQTYFLIAIRAFLRHLGRLGIRTMSAEQIELGKTHDRNLKFLAPEYLERLLNSPSISSKYGLRDKAILEMLFSTGLRVSELVKLDRDKINLKSREFGVIGKGSKVRVVFLSKRAVYWVDQYLAKRVDNFKPLFIRYSSLIKKSDTDDHRLSVRSIEMLVDKYANKARLPIKISPHVLRHSFATDLLTSGADLRSVQELLGHANVSTTQIYTHVTNPQLKKTHEKFHSGNKE</sequence>
<keyword evidence="6 9" id="KW-0238">DNA-binding</keyword>
<evidence type="ECO:0000256" key="1">
    <source>
        <dbReference type="ARBA" id="ARBA00004496"/>
    </source>
</evidence>
<dbReference type="Proteomes" id="UP000176253">
    <property type="component" value="Unassembled WGS sequence"/>
</dbReference>
<evidence type="ECO:0000259" key="10">
    <source>
        <dbReference type="PROSITE" id="PS51898"/>
    </source>
</evidence>
<dbReference type="GO" id="GO:0051301">
    <property type="term" value="P:cell division"/>
    <property type="evidence" value="ECO:0007669"/>
    <property type="project" value="UniProtKB-KW"/>
</dbReference>
<evidence type="ECO:0008006" key="14">
    <source>
        <dbReference type="Google" id="ProtNLM"/>
    </source>
</evidence>
<dbReference type="PROSITE" id="PS51900">
    <property type="entry name" value="CB"/>
    <property type="match status" value="1"/>
</dbReference>
<dbReference type="PANTHER" id="PTHR30349">
    <property type="entry name" value="PHAGE INTEGRASE-RELATED"/>
    <property type="match status" value="1"/>
</dbReference>
<name>A0A1F5ZUQ0_9BACT</name>
<dbReference type="Pfam" id="PF00589">
    <property type="entry name" value="Phage_integrase"/>
    <property type="match status" value="1"/>
</dbReference>
<gene>
    <name evidence="12" type="ORF">A3D78_04830</name>
</gene>
<organism evidence="12 13">
    <name type="scientific">Candidatus Gottesmanbacteria bacterium RIFCSPHIGHO2_02_FULL_39_14</name>
    <dbReference type="NCBI Taxonomy" id="1798383"/>
    <lineage>
        <taxon>Bacteria</taxon>
        <taxon>Candidatus Gottesmaniibacteriota</taxon>
    </lineage>
</organism>
<dbReference type="GO" id="GO:0015074">
    <property type="term" value="P:DNA integration"/>
    <property type="evidence" value="ECO:0007669"/>
    <property type="project" value="UniProtKB-KW"/>
</dbReference>
<evidence type="ECO:0000313" key="13">
    <source>
        <dbReference type="Proteomes" id="UP000176253"/>
    </source>
</evidence>
<dbReference type="STRING" id="1798383.A3D78_04830"/>
<accession>A0A1F5ZUQ0</accession>
<evidence type="ECO:0000256" key="8">
    <source>
        <dbReference type="ARBA" id="ARBA00023306"/>
    </source>
</evidence>
<dbReference type="GO" id="GO:0007059">
    <property type="term" value="P:chromosome segregation"/>
    <property type="evidence" value="ECO:0007669"/>
    <property type="project" value="UniProtKB-KW"/>
</dbReference>
<evidence type="ECO:0000256" key="3">
    <source>
        <dbReference type="ARBA" id="ARBA00022618"/>
    </source>
</evidence>
<keyword evidence="5" id="KW-0229">DNA integration</keyword>
<feature type="domain" description="Tyr recombinase" evidence="10">
    <location>
        <begin position="121"/>
        <end position="307"/>
    </location>
</feature>
<dbReference type="CDD" id="cd00798">
    <property type="entry name" value="INT_XerDC_C"/>
    <property type="match status" value="1"/>
</dbReference>
<protein>
    <recommendedName>
        <fullName evidence="14">Tyrosine recombinase XerC</fullName>
    </recommendedName>
</protein>
<keyword evidence="7" id="KW-0233">DNA recombination</keyword>
<keyword evidence="8" id="KW-0131">Cell cycle</keyword>
<dbReference type="InterPro" id="IPR013762">
    <property type="entry name" value="Integrase-like_cat_sf"/>
</dbReference>
<dbReference type="PROSITE" id="PS51898">
    <property type="entry name" value="TYR_RECOMBINASE"/>
    <property type="match status" value="1"/>
</dbReference>
<reference evidence="12 13" key="1">
    <citation type="journal article" date="2016" name="Nat. Commun.">
        <title>Thousands of microbial genomes shed light on interconnected biogeochemical processes in an aquifer system.</title>
        <authorList>
            <person name="Anantharaman K."/>
            <person name="Brown C.T."/>
            <person name="Hug L.A."/>
            <person name="Sharon I."/>
            <person name="Castelle C.J."/>
            <person name="Probst A.J."/>
            <person name="Thomas B.C."/>
            <person name="Singh A."/>
            <person name="Wilkins M.J."/>
            <person name="Karaoz U."/>
            <person name="Brodie E.L."/>
            <person name="Williams K.H."/>
            <person name="Hubbard S.S."/>
            <person name="Banfield J.F."/>
        </authorList>
    </citation>
    <scope>NUCLEOTIDE SEQUENCE [LARGE SCALE GENOMIC DNA]</scope>
</reference>
<dbReference type="AlphaFoldDB" id="A0A1F5ZUQ0"/>
<dbReference type="InterPro" id="IPR050090">
    <property type="entry name" value="Tyrosine_recombinase_XerCD"/>
</dbReference>
<comment type="subcellular location">
    <subcellularLocation>
        <location evidence="1">Cytoplasm</location>
    </subcellularLocation>
</comment>
<dbReference type="InterPro" id="IPR044068">
    <property type="entry name" value="CB"/>
</dbReference>
<evidence type="ECO:0000256" key="5">
    <source>
        <dbReference type="ARBA" id="ARBA00022908"/>
    </source>
</evidence>
<dbReference type="Gene3D" id="1.10.443.10">
    <property type="entry name" value="Intergrase catalytic core"/>
    <property type="match status" value="1"/>
</dbReference>
<evidence type="ECO:0000256" key="7">
    <source>
        <dbReference type="ARBA" id="ARBA00023172"/>
    </source>
</evidence>
<keyword evidence="4" id="KW-0159">Chromosome partition</keyword>
<evidence type="ECO:0000256" key="6">
    <source>
        <dbReference type="ARBA" id="ARBA00023125"/>
    </source>
</evidence>
<dbReference type="InterPro" id="IPR025269">
    <property type="entry name" value="SAM-like_dom"/>
</dbReference>
<evidence type="ECO:0000256" key="9">
    <source>
        <dbReference type="PROSITE-ProRule" id="PRU01248"/>
    </source>
</evidence>